<reference evidence="2 3" key="1">
    <citation type="submission" date="2021-05" db="EMBL/GenBank/DDBJ databases">
        <title>A Polyphasic approach of four new species of the genus Ohtaekwangia: Ohtaekwangia histidinii sp. nov., Ohtaekwangia cretensis sp. nov., Ohtaekwangia indiensis sp. nov., Ohtaekwangia reichenbachii sp. nov. from diverse environment.</title>
        <authorList>
            <person name="Octaviana S."/>
        </authorList>
    </citation>
    <scope>NUCLEOTIDE SEQUENCE [LARGE SCALE GENOMIC DNA]</scope>
    <source>
        <strain evidence="2 3">PWU37</strain>
    </source>
</reference>
<evidence type="ECO:0000256" key="1">
    <source>
        <dbReference type="SAM" id="SignalP"/>
    </source>
</evidence>
<dbReference type="InterPro" id="IPR026444">
    <property type="entry name" value="Secre_tail"/>
</dbReference>
<accession>A0AAP2GGG5</accession>
<comment type="caution">
    <text evidence="2">The sequence shown here is derived from an EMBL/GenBank/DDBJ whole genome shotgun (WGS) entry which is preliminary data.</text>
</comment>
<dbReference type="Proteomes" id="UP001319180">
    <property type="component" value="Unassembled WGS sequence"/>
</dbReference>
<dbReference type="NCBIfam" id="TIGR04183">
    <property type="entry name" value="Por_Secre_tail"/>
    <property type="match status" value="1"/>
</dbReference>
<keyword evidence="3" id="KW-1185">Reference proteome</keyword>
<feature type="chain" id="PRO_5042961162" evidence="1">
    <location>
        <begin position="23"/>
        <end position="159"/>
    </location>
</feature>
<dbReference type="AlphaFoldDB" id="A0AAP2GGG5"/>
<dbReference type="RefSeq" id="WP_254089346.1">
    <property type="nucleotide sequence ID" value="NZ_JAHESC010000006.1"/>
</dbReference>
<name>A0AAP2GGG5_9BACT</name>
<feature type="signal peptide" evidence="1">
    <location>
        <begin position="1"/>
        <end position="22"/>
    </location>
</feature>
<evidence type="ECO:0000313" key="3">
    <source>
        <dbReference type="Proteomes" id="UP001319180"/>
    </source>
</evidence>
<keyword evidence="1" id="KW-0732">Signal</keyword>
<gene>
    <name evidence="2" type="ORF">KK078_06035</name>
</gene>
<protein>
    <submittedName>
        <fullName evidence="2">T9SS type A sorting domain-containing protein</fullName>
    </submittedName>
</protein>
<evidence type="ECO:0000313" key="2">
    <source>
        <dbReference type="EMBL" id="MBT1686106.1"/>
    </source>
</evidence>
<dbReference type="EMBL" id="JAHESC010000006">
    <property type="protein sequence ID" value="MBT1686106.1"/>
    <property type="molecule type" value="Genomic_DNA"/>
</dbReference>
<organism evidence="2 3">
    <name type="scientific">Dawidia soli</name>
    <dbReference type="NCBI Taxonomy" id="2782352"/>
    <lineage>
        <taxon>Bacteria</taxon>
        <taxon>Pseudomonadati</taxon>
        <taxon>Bacteroidota</taxon>
        <taxon>Cytophagia</taxon>
        <taxon>Cytophagales</taxon>
        <taxon>Chryseotaleaceae</taxon>
        <taxon>Dawidia</taxon>
    </lineage>
</organism>
<sequence length="159" mass="17618">MKAPPRKNLTGILALLSLPLWAQQHDVVSVAGDSFVQATGSLTFTLGEVAIETVPAPHKSLTQGFHQPRLSVKNFRPGQENDQPFFAYPNPVGTRLYLQSRRQLPGARYTVLDLRGLPVREGPVTELTEISFDALPPATYVLQIKKQSALIQTFKITRQ</sequence>
<proteinExistence type="predicted"/>